<dbReference type="STRING" id="146020.RMCB_1153"/>
<keyword evidence="2" id="KW-0378">Hydrolase</keyword>
<dbReference type="InterPro" id="IPR032466">
    <property type="entry name" value="Metal_Hydrolase"/>
</dbReference>
<organism evidence="2 3">
    <name type="scientific">Mycolicibacterium brisbanense</name>
    <dbReference type="NCBI Taxonomy" id="146020"/>
    <lineage>
        <taxon>Bacteria</taxon>
        <taxon>Bacillati</taxon>
        <taxon>Actinomycetota</taxon>
        <taxon>Actinomycetes</taxon>
        <taxon>Mycobacteriales</taxon>
        <taxon>Mycobacteriaceae</taxon>
        <taxon>Mycolicibacterium</taxon>
    </lineage>
</organism>
<dbReference type="InterPro" id="IPR033932">
    <property type="entry name" value="YtcJ-like"/>
</dbReference>
<dbReference type="OrthoDB" id="3173428at2"/>
<evidence type="ECO:0000313" key="3">
    <source>
        <dbReference type="Proteomes" id="UP000069620"/>
    </source>
</evidence>
<dbReference type="PANTHER" id="PTHR22642">
    <property type="entry name" value="IMIDAZOLONEPROPIONASE"/>
    <property type="match status" value="1"/>
</dbReference>
<dbReference type="Gene3D" id="3.20.20.140">
    <property type="entry name" value="Metal-dependent hydrolases"/>
    <property type="match status" value="1"/>
</dbReference>
<dbReference type="GO" id="GO:0016810">
    <property type="term" value="F:hydrolase activity, acting on carbon-nitrogen (but not peptide) bonds"/>
    <property type="evidence" value="ECO:0007669"/>
    <property type="project" value="InterPro"/>
</dbReference>
<dbReference type="InterPro" id="IPR011059">
    <property type="entry name" value="Metal-dep_hydrolase_composite"/>
</dbReference>
<dbReference type="PANTHER" id="PTHR22642:SF2">
    <property type="entry name" value="PROTEIN LONG AFTER FAR-RED 3"/>
    <property type="match status" value="1"/>
</dbReference>
<dbReference type="Proteomes" id="UP000069620">
    <property type="component" value="Unassembled WGS sequence"/>
</dbReference>
<dbReference type="RefSeq" id="WP_062828016.1">
    <property type="nucleotide sequence ID" value="NZ_BCSX01000015.1"/>
</dbReference>
<accession>A0A100VW17</accession>
<protein>
    <submittedName>
        <fullName evidence="2">Metal-dependent glycoprotease</fullName>
    </submittedName>
</protein>
<dbReference type="Gene3D" id="2.30.40.10">
    <property type="entry name" value="Urease, subunit C, domain 1"/>
    <property type="match status" value="1"/>
</dbReference>
<comment type="caution">
    <text evidence="2">The sequence shown here is derived from an EMBL/GenBank/DDBJ whole genome shotgun (WGS) entry which is preliminary data.</text>
</comment>
<dbReference type="InterPro" id="IPR013108">
    <property type="entry name" value="Amidohydro_3"/>
</dbReference>
<name>A0A100VW17_9MYCO</name>
<dbReference type="SUPFAM" id="SSF51556">
    <property type="entry name" value="Metallo-dependent hydrolases"/>
    <property type="match status" value="1"/>
</dbReference>
<reference evidence="3" key="1">
    <citation type="journal article" date="2016" name="Genome Announc.">
        <title>Draft Genome Sequences of Five Rapidly Growing Mycobacterium Species, M. thermoresistibile, M. fortuitum subsp. acetamidolyticum, M. canariasense, M. brisbanense, and M. novocastrense.</title>
        <authorList>
            <person name="Katahira K."/>
            <person name="Ogura Y."/>
            <person name="Gotoh Y."/>
            <person name="Hayashi T."/>
        </authorList>
    </citation>
    <scope>NUCLEOTIDE SEQUENCE [LARGE SCALE GENOMIC DNA]</scope>
    <source>
        <strain evidence="3">JCM15654</strain>
    </source>
</reference>
<evidence type="ECO:0000259" key="1">
    <source>
        <dbReference type="Pfam" id="PF07969"/>
    </source>
</evidence>
<gene>
    <name evidence="2" type="ORF">RMCB_1153</name>
</gene>
<keyword evidence="2" id="KW-0645">Protease</keyword>
<feature type="domain" description="Amidohydrolase 3" evidence="1">
    <location>
        <begin position="51"/>
        <end position="543"/>
    </location>
</feature>
<dbReference type="Gene3D" id="3.10.310.70">
    <property type="match status" value="1"/>
</dbReference>
<evidence type="ECO:0000313" key="2">
    <source>
        <dbReference type="EMBL" id="GAS87057.1"/>
    </source>
</evidence>
<dbReference type="GO" id="GO:0008233">
    <property type="term" value="F:peptidase activity"/>
    <property type="evidence" value="ECO:0007669"/>
    <property type="project" value="UniProtKB-KW"/>
</dbReference>
<sequence length="553" mass="59276">MPAAPATIVFSGGPILTMNSARSRVGAVAVTGNRITAVGPEAHALIGPDTEVVDLAGRLLIPGFQDAHVHPVGAGVERMTCDLLGVDAAAATLAAIAEYAAAHPDRPWITGGGWSLEAFDGGIPTAHMLDSVVADRPVYLPNRDHHGAWVNTLALQIAGITDDTPDPPGGRIERDADGAATGMLQEAAMDLVSVYVPPPTEDELYRALLDAQAHLHSLGITAWQDAMLGNYAAVPDAESAYRRAILEETLTVRVAAAQWWERDRGAEQIPEMVERRAALHHGRLRANTVKIMIDGIAENQTAALLSPYLDGCGCCTANAGVSFVDPEALRHYVVELDALGFQLHFHALGDRAVREALDAVEAARRANGFRDTRPHLAHLQVVDPHDIPRFRTLGATANIQPLWACYEPSMDELTIPFLGEQRSLQQYPFGDLLRAGAVLAAGSDWPVSSADPIQGIHVAVNRRAPGTTDDRVFLPEQRIDLMAAIAAYTAGSAYVNHLDDTGAIQPGYLADLVVLDRDPFDLPADEICQTRVERTYVDGALVYADMLSATATR</sequence>
<dbReference type="CDD" id="cd01300">
    <property type="entry name" value="YtcJ_like"/>
    <property type="match status" value="1"/>
</dbReference>
<keyword evidence="3" id="KW-1185">Reference proteome</keyword>
<dbReference type="SUPFAM" id="SSF51338">
    <property type="entry name" value="Composite domain of metallo-dependent hydrolases"/>
    <property type="match status" value="1"/>
</dbReference>
<reference evidence="3" key="2">
    <citation type="submission" date="2016-02" db="EMBL/GenBank/DDBJ databases">
        <title>Draft genome sequence of five rapidly growing Mycobacterium species.</title>
        <authorList>
            <person name="Katahira K."/>
            <person name="Gotou Y."/>
            <person name="Iida K."/>
            <person name="Ogura Y."/>
            <person name="Hayashi T."/>
        </authorList>
    </citation>
    <scope>NUCLEOTIDE SEQUENCE [LARGE SCALE GENOMIC DNA]</scope>
    <source>
        <strain evidence="3">JCM15654</strain>
    </source>
</reference>
<dbReference type="EMBL" id="BCSX01000015">
    <property type="protein sequence ID" value="GAS87057.1"/>
    <property type="molecule type" value="Genomic_DNA"/>
</dbReference>
<dbReference type="Pfam" id="PF07969">
    <property type="entry name" value="Amidohydro_3"/>
    <property type="match status" value="1"/>
</dbReference>
<proteinExistence type="predicted"/>
<dbReference type="AlphaFoldDB" id="A0A100VW17"/>
<dbReference type="GO" id="GO:0006508">
    <property type="term" value="P:proteolysis"/>
    <property type="evidence" value="ECO:0007669"/>
    <property type="project" value="UniProtKB-KW"/>
</dbReference>